<protein>
    <submittedName>
        <fullName evidence="1">Uncharacterized protein</fullName>
    </submittedName>
</protein>
<dbReference type="Proteomes" id="UP000217265">
    <property type="component" value="Chromosome"/>
</dbReference>
<reference evidence="1 2" key="1">
    <citation type="submission" date="2017-09" db="EMBL/GenBank/DDBJ databases">
        <title>Complete genome sequence of Verrucomicrobial strain HZ-65, isolated from freshwater.</title>
        <authorList>
            <person name="Choi A."/>
        </authorList>
    </citation>
    <scope>NUCLEOTIDE SEQUENCE [LARGE SCALE GENOMIC DNA]</scope>
    <source>
        <strain evidence="1 2">HZ-65</strain>
    </source>
</reference>
<evidence type="ECO:0000313" key="2">
    <source>
        <dbReference type="Proteomes" id="UP000217265"/>
    </source>
</evidence>
<proteinExistence type="predicted"/>
<dbReference type="KEGG" id="vbh:CMV30_02985"/>
<gene>
    <name evidence="1" type="ORF">CMV30_02985</name>
</gene>
<keyword evidence="2" id="KW-1185">Reference proteome</keyword>
<name>A0A290QF81_9BACT</name>
<evidence type="ECO:0000313" key="1">
    <source>
        <dbReference type="EMBL" id="ATC63011.1"/>
    </source>
</evidence>
<sequence length="62" mass="6916">MLLVDGNDSDNLVAITYCGGIAILAPDERKIVRVSFRDHRMARGIVGHQNRRIATSYFGLEL</sequence>
<dbReference type="AlphaFoldDB" id="A0A290QF81"/>
<organism evidence="1 2">
    <name type="scientific">Nibricoccus aquaticus</name>
    <dbReference type="NCBI Taxonomy" id="2576891"/>
    <lineage>
        <taxon>Bacteria</taxon>
        <taxon>Pseudomonadati</taxon>
        <taxon>Verrucomicrobiota</taxon>
        <taxon>Opitutia</taxon>
        <taxon>Opitutales</taxon>
        <taxon>Opitutaceae</taxon>
        <taxon>Nibricoccus</taxon>
    </lineage>
</organism>
<accession>A0A290QF81</accession>
<dbReference type="EMBL" id="CP023344">
    <property type="protein sequence ID" value="ATC63011.1"/>
    <property type="molecule type" value="Genomic_DNA"/>
</dbReference>